<dbReference type="Ensembl" id="ENSPLAT00000026166.1">
    <property type="protein sequence ID" value="ENSPLAP00000017040.1"/>
    <property type="gene ID" value="ENSPLAG00000021348.1"/>
</dbReference>
<keyword evidence="1" id="KW-0433">Leucine-rich repeat</keyword>
<keyword evidence="2" id="KW-0677">Repeat</keyword>
<dbReference type="SMART" id="SM00369">
    <property type="entry name" value="LRR_TYP"/>
    <property type="match status" value="7"/>
</dbReference>
<dbReference type="Pfam" id="PF00560">
    <property type="entry name" value="LRR_1"/>
    <property type="match status" value="1"/>
</dbReference>
<keyword evidence="5" id="KW-1185">Reference proteome</keyword>
<sequence length="519" mass="58421">MPIVSKTASSDSNIELREVEDKHLLHLGTKTQTVAPKSLMDINTDPEVRKSEFITTWAAKLKPAEVRFILNGLKTKEGNHTQKFNKNTPTAKMVHFTPKPSTVLLSGKPTIVTQMENNAIFIVGYNKVSPPQPQGTKPSPRLKLLPTTAPSTSPTETSRISRNKEPSKDKRRRKDNKTQKPQEGKNKIPPPTPFPHFMDDYCPPVCFVHFFFCSRVVQCSNKGVEDFPYGIPYNAHYILLMNNHISSIQLDLLSEYSVLYLDRNQLQSVPTDLPISLEELRLDNNLLETMSEAAWAQCPSLLVLSLSNNSLGNRSGSLPPGALSPLHNLRTLNLDYNQLASAPLELPLSIKELYLRGNHLEQLNRGVFNGISQMLVLDLSANRLKSKGLLRDSLINATHLESLNLEGNKLKEVPRNLPNSLKTLNLEGNLISSIKKASFRNLDNLEHLDWQEMQFSKYPPVHLSCTRCPGDCLKCNAFCWGSQSLTLSRLVQVRLEHNMGKLDVRAFRCLRGMQVVHFH</sequence>
<dbReference type="AlphaFoldDB" id="A0A3B3UUG2"/>
<feature type="compositionally biased region" description="Basic and acidic residues" evidence="3">
    <location>
        <begin position="176"/>
        <end position="186"/>
    </location>
</feature>
<dbReference type="InterPro" id="IPR050333">
    <property type="entry name" value="SLRP"/>
</dbReference>
<dbReference type="PANTHER" id="PTHR45712:SF18">
    <property type="entry name" value="PODOCAN-LIKE PROTEIN 1"/>
    <property type="match status" value="1"/>
</dbReference>
<dbReference type="InterPro" id="IPR003591">
    <property type="entry name" value="Leu-rich_rpt_typical-subtyp"/>
</dbReference>
<reference evidence="4" key="1">
    <citation type="submission" date="2025-08" db="UniProtKB">
        <authorList>
            <consortium name="Ensembl"/>
        </authorList>
    </citation>
    <scope>IDENTIFICATION</scope>
</reference>
<dbReference type="PANTHER" id="PTHR45712">
    <property type="entry name" value="AGAP008170-PA"/>
    <property type="match status" value="1"/>
</dbReference>
<proteinExistence type="predicted"/>
<accession>A0A3B3UUG2</accession>
<evidence type="ECO:0000313" key="4">
    <source>
        <dbReference type="Ensembl" id="ENSPLAP00000017040.1"/>
    </source>
</evidence>
<organism evidence="4 5">
    <name type="scientific">Poecilia latipinna</name>
    <name type="common">sailfin molly</name>
    <dbReference type="NCBI Taxonomy" id="48699"/>
    <lineage>
        <taxon>Eukaryota</taxon>
        <taxon>Metazoa</taxon>
        <taxon>Chordata</taxon>
        <taxon>Craniata</taxon>
        <taxon>Vertebrata</taxon>
        <taxon>Euteleostomi</taxon>
        <taxon>Actinopterygii</taxon>
        <taxon>Neopterygii</taxon>
        <taxon>Teleostei</taxon>
        <taxon>Neoteleostei</taxon>
        <taxon>Acanthomorphata</taxon>
        <taxon>Ovalentaria</taxon>
        <taxon>Atherinomorphae</taxon>
        <taxon>Cyprinodontiformes</taxon>
        <taxon>Poeciliidae</taxon>
        <taxon>Poeciliinae</taxon>
        <taxon>Poecilia</taxon>
    </lineage>
</organism>
<dbReference type="SUPFAM" id="SSF52058">
    <property type="entry name" value="L domain-like"/>
    <property type="match status" value="1"/>
</dbReference>
<reference evidence="4" key="2">
    <citation type="submission" date="2025-09" db="UniProtKB">
        <authorList>
            <consortium name="Ensembl"/>
        </authorList>
    </citation>
    <scope>IDENTIFICATION</scope>
</reference>
<dbReference type="STRING" id="48699.ENSPLAP00000017040"/>
<dbReference type="Pfam" id="PF13855">
    <property type="entry name" value="LRR_8"/>
    <property type="match status" value="2"/>
</dbReference>
<evidence type="ECO:0000256" key="3">
    <source>
        <dbReference type="SAM" id="MobiDB-lite"/>
    </source>
</evidence>
<name>A0A3B3UUG2_9TELE</name>
<dbReference type="PROSITE" id="PS51450">
    <property type="entry name" value="LRR"/>
    <property type="match status" value="2"/>
</dbReference>
<feature type="compositionally biased region" description="Low complexity" evidence="3">
    <location>
        <begin position="146"/>
        <end position="158"/>
    </location>
</feature>
<dbReference type="Proteomes" id="UP000261500">
    <property type="component" value="Unplaced"/>
</dbReference>
<evidence type="ECO:0000256" key="1">
    <source>
        <dbReference type="ARBA" id="ARBA00022614"/>
    </source>
</evidence>
<feature type="region of interest" description="Disordered" evidence="3">
    <location>
        <begin position="129"/>
        <end position="193"/>
    </location>
</feature>
<dbReference type="GO" id="GO:0005615">
    <property type="term" value="C:extracellular space"/>
    <property type="evidence" value="ECO:0007669"/>
    <property type="project" value="TreeGrafter"/>
</dbReference>
<evidence type="ECO:0000313" key="5">
    <source>
        <dbReference type="Proteomes" id="UP000261500"/>
    </source>
</evidence>
<dbReference type="GeneTree" id="ENSGT00940000167455"/>
<evidence type="ECO:0000256" key="2">
    <source>
        <dbReference type="ARBA" id="ARBA00022737"/>
    </source>
</evidence>
<dbReference type="SMART" id="SM00364">
    <property type="entry name" value="LRR_BAC"/>
    <property type="match status" value="5"/>
</dbReference>
<protein>
    <submittedName>
        <fullName evidence="4">Wu:fc23c09</fullName>
    </submittedName>
</protein>
<dbReference type="Gene3D" id="3.80.10.10">
    <property type="entry name" value="Ribonuclease Inhibitor"/>
    <property type="match status" value="2"/>
</dbReference>
<dbReference type="InterPro" id="IPR032675">
    <property type="entry name" value="LRR_dom_sf"/>
</dbReference>
<dbReference type="InterPro" id="IPR001611">
    <property type="entry name" value="Leu-rich_rpt"/>
</dbReference>